<dbReference type="InterPro" id="IPR002938">
    <property type="entry name" value="FAD-bd"/>
</dbReference>
<dbReference type="Proteomes" id="UP000231702">
    <property type="component" value="Unassembled WGS sequence"/>
</dbReference>
<dbReference type="GO" id="GO:0004497">
    <property type="term" value="F:monooxygenase activity"/>
    <property type="evidence" value="ECO:0007669"/>
    <property type="project" value="UniProtKB-KW"/>
</dbReference>
<dbReference type="InterPro" id="IPR050493">
    <property type="entry name" value="FAD-dep_Monooxygenase_BioMet"/>
</dbReference>
<proteinExistence type="predicted"/>
<keyword evidence="10" id="KW-1185">Reference proteome</keyword>
<evidence type="ECO:0000256" key="2">
    <source>
        <dbReference type="ARBA" id="ARBA00022630"/>
    </source>
</evidence>
<keyword evidence="3" id="KW-0274">FAD</keyword>
<evidence type="ECO:0000313" key="9">
    <source>
        <dbReference type="Proteomes" id="UP000231655"/>
    </source>
</evidence>
<dbReference type="RefSeq" id="WP_097146358.1">
    <property type="nucleotide sequence ID" value="NZ_OBEA01000005.1"/>
</dbReference>
<organism evidence="8 9">
    <name type="scientific">Pseudooceanicola antarcticus</name>
    <dbReference type="NCBI Taxonomy" id="1247613"/>
    <lineage>
        <taxon>Bacteria</taxon>
        <taxon>Pseudomonadati</taxon>
        <taxon>Pseudomonadota</taxon>
        <taxon>Alphaproteobacteria</taxon>
        <taxon>Rhodobacterales</taxon>
        <taxon>Paracoccaceae</taxon>
        <taxon>Pseudooceanicola</taxon>
    </lineage>
</organism>
<keyword evidence="5 7" id="KW-0503">Monooxygenase</keyword>
<evidence type="ECO:0000256" key="5">
    <source>
        <dbReference type="ARBA" id="ARBA00023033"/>
    </source>
</evidence>
<protein>
    <submittedName>
        <fullName evidence="7">Monooxygenase</fullName>
    </submittedName>
    <submittedName>
        <fullName evidence="8">Salicylate hydroxylase</fullName>
    </submittedName>
</protein>
<evidence type="ECO:0000313" key="7">
    <source>
        <dbReference type="EMBL" id="PJE29952.1"/>
    </source>
</evidence>
<evidence type="ECO:0000313" key="8">
    <source>
        <dbReference type="EMBL" id="SNY53768.1"/>
    </source>
</evidence>
<evidence type="ECO:0000256" key="1">
    <source>
        <dbReference type="ARBA" id="ARBA00001974"/>
    </source>
</evidence>
<evidence type="ECO:0000256" key="4">
    <source>
        <dbReference type="ARBA" id="ARBA00023002"/>
    </source>
</evidence>
<reference evidence="7 10" key="2">
    <citation type="journal article" date="2018" name="Int. J. Syst. Evol. Microbiol.">
        <title>Pseudooceanicola lipolyticus sp. nov., a marine alphaproteobacterium, reclassification of Oceanicola flagellatus as Pseudooceanicola flagellatus comb. nov. and emended description of the genus Pseudooceanicola.</title>
        <authorList>
            <person name="Huang M.-M."/>
            <person name="Guo L.-L."/>
            <person name="Wu Y.-H."/>
            <person name="Lai Q.-L."/>
            <person name="Shao Z.-Z."/>
            <person name="Wang C.-S."/>
            <person name="Wu M."/>
            <person name="Xu X.-W."/>
        </authorList>
    </citation>
    <scope>NUCLEOTIDE SEQUENCE [LARGE SCALE GENOMIC DNA]</scope>
    <source>
        <strain evidence="7 10">Ar-45</strain>
    </source>
</reference>
<sequence>MHLEGLKIAVIGAGIGGLAAARALALRGAEVTVLEQADKIREVGAGLQISPNGAAVLRGLGMAPEKIGMASEAVHLLDRSGRSAIRMELQGPGPEVAGAVTPAAGAQGGYYLCHRADLIAALAHGARSAGARIRLLQRVERVQTGPEPEIRIANHARMRPDLVVGADGLHSCLRRAILGEADPAFTGQVAWRAVVPAAPEDPAGAEARVYMGPKRHLVTYPLRGGAYRNIVAVEERRDWAPDSWSHEDDPENLRAAFRGFCPEVQSILGRVRRVHLWGLHRHEVAKNWTQGASALLGDAAHPTLPFLAQGANLALEDAWVLAEELSSAVEAGQGAEAGLARYQQMRRSRTARAIEAANRNAWKYHLSFPPLRFAAHSALRLAGRFTPGMMLNQFDWLYGLDVTGGRRLSEPLPCPQSQGDLCP</sequence>
<dbReference type="Gene3D" id="3.50.50.60">
    <property type="entry name" value="FAD/NAD(P)-binding domain"/>
    <property type="match status" value="1"/>
</dbReference>
<dbReference type="GO" id="GO:0071949">
    <property type="term" value="F:FAD binding"/>
    <property type="evidence" value="ECO:0007669"/>
    <property type="project" value="InterPro"/>
</dbReference>
<dbReference type="PRINTS" id="PR00420">
    <property type="entry name" value="RNGMNOXGNASE"/>
</dbReference>
<keyword evidence="2" id="KW-0285">Flavoprotein</keyword>
<dbReference type="OrthoDB" id="4230779at2"/>
<dbReference type="EMBL" id="PGTD01000015">
    <property type="protein sequence ID" value="PJE29952.1"/>
    <property type="molecule type" value="Genomic_DNA"/>
</dbReference>
<dbReference type="PANTHER" id="PTHR13789:SF318">
    <property type="entry name" value="GERANYLGERANYL DIPHOSPHATE REDUCTASE"/>
    <property type="match status" value="1"/>
</dbReference>
<dbReference type="Pfam" id="PF01494">
    <property type="entry name" value="FAD_binding_3"/>
    <property type="match status" value="1"/>
</dbReference>
<dbReference type="SUPFAM" id="SSF54373">
    <property type="entry name" value="FAD-linked reductases, C-terminal domain"/>
    <property type="match status" value="1"/>
</dbReference>
<dbReference type="PANTHER" id="PTHR13789">
    <property type="entry name" value="MONOOXYGENASE"/>
    <property type="match status" value="1"/>
</dbReference>
<evidence type="ECO:0000256" key="3">
    <source>
        <dbReference type="ARBA" id="ARBA00022827"/>
    </source>
</evidence>
<dbReference type="InterPro" id="IPR036188">
    <property type="entry name" value="FAD/NAD-bd_sf"/>
</dbReference>
<comment type="cofactor">
    <cofactor evidence="1">
        <name>FAD</name>
        <dbReference type="ChEBI" id="CHEBI:57692"/>
    </cofactor>
</comment>
<evidence type="ECO:0000259" key="6">
    <source>
        <dbReference type="Pfam" id="PF01494"/>
    </source>
</evidence>
<keyword evidence="4" id="KW-0560">Oxidoreductase</keyword>
<reference evidence="8 9" key="1">
    <citation type="submission" date="2017-09" db="EMBL/GenBank/DDBJ databases">
        <authorList>
            <person name="Ehlers B."/>
            <person name="Leendertz F.H."/>
        </authorList>
    </citation>
    <scope>NUCLEOTIDE SEQUENCE [LARGE SCALE GENOMIC DNA]</scope>
    <source>
        <strain evidence="8 9">CGMCC 1.12662</strain>
    </source>
</reference>
<dbReference type="EMBL" id="OBEA01000005">
    <property type="protein sequence ID" value="SNY53768.1"/>
    <property type="molecule type" value="Genomic_DNA"/>
</dbReference>
<gene>
    <name evidence="7" type="ORF">CVM39_08665</name>
    <name evidence="8" type="ORF">SAMN06297129_2623</name>
</gene>
<name>A0A285J0Q0_9RHOB</name>
<dbReference type="SUPFAM" id="SSF51905">
    <property type="entry name" value="FAD/NAD(P)-binding domain"/>
    <property type="match status" value="1"/>
</dbReference>
<accession>A0A285J0Q0</accession>
<dbReference type="Proteomes" id="UP000231655">
    <property type="component" value="Unassembled WGS sequence"/>
</dbReference>
<evidence type="ECO:0000313" key="10">
    <source>
        <dbReference type="Proteomes" id="UP000231702"/>
    </source>
</evidence>
<feature type="domain" description="FAD-binding" evidence="6">
    <location>
        <begin position="7"/>
        <end position="356"/>
    </location>
</feature>
<dbReference type="AlphaFoldDB" id="A0A285J0Q0"/>